<dbReference type="InterPro" id="IPR036116">
    <property type="entry name" value="FN3_sf"/>
</dbReference>
<gene>
    <name evidence="1" type="ORF">WI372_14365</name>
</gene>
<dbReference type="Gene3D" id="2.60.40.10">
    <property type="entry name" value="Immunoglobulins"/>
    <property type="match status" value="2"/>
</dbReference>
<name>A0ABU9EBS1_9BACT</name>
<evidence type="ECO:0000313" key="1">
    <source>
        <dbReference type="EMBL" id="MEK9502173.1"/>
    </source>
</evidence>
<dbReference type="SUPFAM" id="SSF49265">
    <property type="entry name" value="Fibronectin type III"/>
    <property type="match status" value="1"/>
</dbReference>
<sequence length="379" mass="40979">MRRRWMGALVLGLVLGGCEDDYFVSPGDGGPAAPRNLAVSYYGYEVTVTWELGSGWDGEAFRVYGKRSSDRDYFLIAEVTNCFDGYCSYADSNILASQSYDYYVAAVDAEGYEAASSEAVRVDVPNMAAPPVPDAMGVIALDNANYLVWGSGARSADDFGFYRVYYYEQDTSYLLGETDSEGFLDLLAANGSTYTYFVTAVDLWGHESGGSSAADGTPRPDYHGDVVYDHFARPGLSGFVFQEDEASDPIVSGTSSSRHFRLETDADGWWLVPGPGVTIHSSGYETTALKCGPASDAGCVSLEVAPSSGYQSNDVGLLPQTTYVMRVPAQGGYRVAAIRVELLGFDQAGDPLMIFDWAYQLQVGNPNLAPRVDGGFRIR</sequence>
<proteinExistence type="predicted"/>
<comment type="caution">
    <text evidence="1">The sequence shown here is derived from an EMBL/GenBank/DDBJ whole genome shotgun (WGS) entry which is preliminary data.</text>
</comment>
<evidence type="ECO:0008006" key="3">
    <source>
        <dbReference type="Google" id="ProtNLM"/>
    </source>
</evidence>
<dbReference type="PROSITE" id="PS51257">
    <property type="entry name" value="PROKAR_LIPOPROTEIN"/>
    <property type="match status" value="1"/>
</dbReference>
<protein>
    <recommendedName>
        <fullName evidence="3">Fibronectin type-III domain-containing protein</fullName>
    </recommendedName>
</protein>
<keyword evidence="2" id="KW-1185">Reference proteome</keyword>
<reference evidence="1 2" key="1">
    <citation type="submission" date="2024-02" db="EMBL/GenBank/DDBJ databases">
        <title>A novel Gemmatimonadota bacterium.</title>
        <authorList>
            <person name="Du Z.-J."/>
            <person name="Ye Y.-Q."/>
        </authorList>
    </citation>
    <scope>NUCLEOTIDE SEQUENCE [LARGE SCALE GENOMIC DNA]</scope>
    <source>
        <strain evidence="1 2">DH-20</strain>
    </source>
</reference>
<organism evidence="1 2">
    <name type="scientific">Gaopeijia maritima</name>
    <dbReference type="NCBI Taxonomy" id="3119007"/>
    <lineage>
        <taxon>Bacteria</taxon>
        <taxon>Pseudomonadati</taxon>
        <taxon>Gemmatimonadota</taxon>
        <taxon>Longimicrobiia</taxon>
        <taxon>Gaopeijiales</taxon>
        <taxon>Gaopeijiaceae</taxon>
        <taxon>Gaopeijia</taxon>
    </lineage>
</organism>
<dbReference type="Proteomes" id="UP001484239">
    <property type="component" value="Unassembled WGS sequence"/>
</dbReference>
<dbReference type="InterPro" id="IPR013783">
    <property type="entry name" value="Ig-like_fold"/>
</dbReference>
<dbReference type="EMBL" id="JBBHLI010000009">
    <property type="protein sequence ID" value="MEK9502173.1"/>
    <property type="molecule type" value="Genomic_DNA"/>
</dbReference>
<accession>A0ABU9EBS1</accession>
<dbReference type="RefSeq" id="WP_405276589.1">
    <property type="nucleotide sequence ID" value="NZ_CP144380.1"/>
</dbReference>
<evidence type="ECO:0000313" key="2">
    <source>
        <dbReference type="Proteomes" id="UP001484239"/>
    </source>
</evidence>